<evidence type="ECO:0000256" key="7">
    <source>
        <dbReference type="SAM" id="MobiDB-lite"/>
    </source>
</evidence>
<feature type="region of interest" description="Disordered" evidence="7">
    <location>
        <begin position="1"/>
        <end position="47"/>
    </location>
</feature>
<dbReference type="PANTHER" id="PTHR30386:SF26">
    <property type="entry name" value="TRANSPORT PROTEIN COMB"/>
    <property type="match status" value="1"/>
</dbReference>
<evidence type="ECO:0000256" key="4">
    <source>
        <dbReference type="ARBA" id="ARBA00022989"/>
    </source>
</evidence>
<dbReference type="AlphaFoldDB" id="U7QL20"/>
<sequence length="524" mass="58364">MLFIDSTPMTSTPKNSSQPRLKVVPPAVPEPAKPQEKPVQAPIEQTPKKSTFPRQWIAWGVIILGLGGIGMIPVNHSISGKTIITPTVGERQSVTMPETGTLTLHVRSNQTVKPGDILATVSSSSLEDKKAAAQQKIGEAKTAVNSAQQQLILAQTRLEVAKSLESIALEQRNSKRQELNQAQFSSGAARMRALEREQAGIESEIKGIENQILGLENERAGLENEIIGIENNIEGLNEQLEIVESALEKRQGLVTEGLIGSASPELMSLEVQASELKTQIKREENSIETYQQKINQKQNQILQTQQLINQRRQQIGVKSEGVNEIIESLEQQLEEAENFVEQKTIERISAQREVDASLAEIADKQYLLSQQSAEFNRLEQQQQQLAIQATVSGTITTTDLDLLNNQTLEAGREILNVVNLSSLTGLVEIQQEEIDLIHQSLPVTFKPRQATVDQYQAKIEDIQPVIKSDESGQNSVLQIRITIDNDDRQLQPGLEGVAHIKTPQLRVYQKVSREFFKLFPWWKL</sequence>
<evidence type="ECO:0000256" key="2">
    <source>
        <dbReference type="ARBA" id="ARBA00009477"/>
    </source>
</evidence>
<name>U7QL20_9CYAN</name>
<gene>
    <name evidence="9" type="ORF">M595_1437</name>
</gene>
<keyword evidence="6" id="KW-0175">Coiled coil</keyword>
<evidence type="ECO:0000313" key="10">
    <source>
        <dbReference type="Proteomes" id="UP000017127"/>
    </source>
</evidence>
<evidence type="ECO:0000256" key="8">
    <source>
        <dbReference type="SAM" id="Phobius"/>
    </source>
</evidence>
<evidence type="ECO:0000256" key="5">
    <source>
        <dbReference type="ARBA" id="ARBA00023136"/>
    </source>
</evidence>
<proteinExistence type="inferred from homology"/>
<comment type="similarity">
    <text evidence="2">Belongs to the membrane fusion protein (MFP) (TC 8.A.1) family.</text>
</comment>
<evidence type="ECO:0000256" key="6">
    <source>
        <dbReference type="SAM" id="Coils"/>
    </source>
</evidence>
<protein>
    <submittedName>
        <fullName evidence="9">Biotin-lipoyl like family protein</fullName>
    </submittedName>
</protein>
<dbReference type="EMBL" id="AUZM01000009">
    <property type="protein sequence ID" value="ERT08573.1"/>
    <property type="molecule type" value="Genomic_DNA"/>
</dbReference>
<dbReference type="Gene3D" id="1.10.287.1490">
    <property type="match status" value="1"/>
</dbReference>
<evidence type="ECO:0000313" key="9">
    <source>
        <dbReference type="EMBL" id="ERT08573.1"/>
    </source>
</evidence>
<evidence type="ECO:0000256" key="3">
    <source>
        <dbReference type="ARBA" id="ARBA00022692"/>
    </source>
</evidence>
<dbReference type="Gene3D" id="2.40.30.170">
    <property type="match status" value="1"/>
</dbReference>
<feature type="compositionally biased region" description="Polar residues" evidence="7">
    <location>
        <begin position="7"/>
        <end position="19"/>
    </location>
</feature>
<keyword evidence="3 8" id="KW-0812">Transmembrane</keyword>
<organism evidence="9 10">
    <name type="scientific">Lyngbya aestuarii BL J</name>
    <dbReference type="NCBI Taxonomy" id="1348334"/>
    <lineage>
        <taxon>Bacteria</taxon>
        <taxon>Bacillati</taxon>
        <taxon>Cyanobacteriota</taxon>
        <taxon>Cyanophyceae</taxon>
        <taxon>Oscillatoriophycideae</taxon>
        <taxon>Oscillatoriales</taxon>
        <taxon>Microcoleaceae</taxon>
        <taxon>Lyngbya</taxon>
    </lineage>
</organism>
<reference evidence="9 10" key="1">
    <citation type="journal article" date="2013" name="Front. Microbiol.">
        <title>Comparative genomic analyses of the cyanobacterium, Lyngbya aestuarii BL J, a powerful hydrogen producer.</title>
        <authorList>
            <person name="Kothari A."/>
            <person name="Vaughn M."/>
            <person name="Garcia-Pichel F."/>
        </authorList>
    </citation>
    <scope>NUCLEOTIDE SEQUENCE [LARGE SCALE GENOMIC DNA]</scope>
    <source>
        <strain evidence="9 10">BL J</strain>
    </source>
</reference>
<comment type="subcellular location">
    <subcellularLocation>
        <location evidence="1">Membrane</location>
        <topology evidence="1">Single-pass membrane protein</topology>
    </subcellularLocation>
</comment>
<evidence type="ECO:0000256" key="1">
    <source>
        <dbReference type="ARBA" id="ARBA00004167"/>
    </source>
</evidence>
<dbReference type="Proteomes" id="UP000017127">
    <property type="component" value="Unassembled WGS sequence"/>
</dbReference>
<feature type="coiled-coil region" evidence="6">
    <location>
        <begin position="191"/>
        <end position="388"/>
    </location>
</feature>
<keyword evidence="5 8" id="KW-0472">Membrane</keyword>
<dbReference type="InterPro" id="IPR050739">
    <property type="entry name" value="MFP"/>
</dbReference>
<dbReference type="PANTHER" id="PTHR30386">
    <property type="entry name" value="MEMBRANE FUSION SUBUNIT OF EMRAB-TOLC MULTIDRUG EFFLUX PUMP"/>
    <property type="match status" value="1"/>
</dbReference>
<comment type="caution">
    <text evidence="9">The sequence shown here is derived from an EMBL/GenBank/DDBJ whole genome shotgun (WGS) entry which is preliminary data.</text>
</comment>
<dbReference type="GO" id="GO:0016020">
    <property type="term" value="C:membrane"/>
    <property type="evidence" value="ECO:0007669"/>
    <property type="project" value="UniProtKB-SubCell"/>
</dbReference>
<keyword evidence="4 8" id="KW-1133">Transmembrane helix</keyword>
<accession>U7QL20</accession>
<keyword evidence="10" id="KW-1185">Reference proteome</keyword>
<feature type="transmembrane region" description="Helical" evidence="8">
    <location>
        <begin position="56"/>
        <end position="74"/>
    </location>
</feature>